<organism evidence="1 2">
    <name type="scientific">Choristoneura fumiferana</name>
    <name type="common">Spruce budworm moth</name>
    <name type="synonym">Archips fumiferana</name>
    <dbReference type="NCBI Taxonomy" id="7141"/>
    <lineage>
        <taxon>Eukaryota</taxon>
        <taxon>Metazoa</taxon>
        <taxon>Ecdysozoa</taxon>
        <taxon>Arthropoda</taxon>
        <taxon>Hexapoda</taxon>
        <taxon>Insecta</taxon>
        <taxon>Pterygota</taxon>
        <taxon>Neoptera</taxon>
        <taxon>Endopterygota</taxon>
        <taxon>Lepidoptera</taxon>
        <taxon>Glossata</taxon>
        <taxon>Ditrysia</taxon>
        <taxon>Tortricoidea</taxon>
        <taxon>Tortricidae</taxon>
        <taxon>Tortricinae</taxon>
        <taxon>Choristoneura</taxon>
    </lineage>
</organism>
<evidence type="ECO:0000313" key="1">
    <source>
        <dbReference type="EMBL" id="KAI8422601.1"/>
    </source>
</evidence>
<comment type="caution">
    <text evidence="1">The sequence shown here is derived from an EMBL/GenBank/DDBJ whole genome shotgun (WGS) entry which is preliminary data.</text>
</comment>
<reference evidence="1 2" key="1">
    <citation type="journal article" date="2022" name="Genome Biol. Evol.">
        <title>The Spruce Budworm Genome: Reconstructing the Evolutionary History of Antifreeze Proteins.</title>
        <authorList>
            <person name="Beliveau C."/>
            <person name="Gagne P."/>
            <person name="Picq S."/>
            <person name="Vernygora O."/>
            <person name="Keeling C.I."/>
            <person name="Pinkney K."/>
            <person name="Doucet D."/>
            <person name="Wen F."/>
            <person name="Johnston J.S."/>
            <person name="Maaroufi H."/>
            <person name="Boyle B."/>
            <person name="Laroche J."/>
            <person name="Dewar K."/>
            <person name="Juretic N."/>
            <person name="Blackburn G."/>
            <person name="Nisole A."/>
            <person name="Brunet B."/>
            <person name="Brandao M."/>
            <person name="Lumley L."/>
            <person name="Duan J."/>
            <person name="Quan G."/>
            <person name="Lucarotti C.J."/>
            <person name="Roe A.D."/>
            <person name="Sperling F.A.H."/>
            <person name="Levesque R.C."/>
            <person name="Cusson M."/>
        </authorList>
    </citation>
    <scope>NUCLEOTIDE SEQUENCE [LARGE SCALE GENOMIC DNA]</scope>
    <source>
        <strain evidence="1">Glfc:IPQL:Cfum</strain>
    </source>
</reference>
<dbReference type="EMBL" id="CM046110">
    <property type="protein sequence ID" value="KAI8422601.1"/>
    <property type="molecule type" value="Genomic_DNA"/>
</dbReference>
<sequence length="364" mass="40962">MKQISECLRIAFLVLIIAGIWYPASWENSRYLYLINIYRVLAMTIILIGTLTIQSLYFCTVFGVDLEKTIDAVSLFIFYTLLVKAISIIKRKGRINKLLEIIDEEEDIDDLMKGTAAKIKLMCEVYIGGCLVTAILWTLIPFTQPSLYLPFFYPDVPPDSPSFVRWYVYEAVILVIDGVSQPGFDCLFGGLMAFAATQFKLLQYKLDTIGRDETDEIDAAQKEQNDYNKAVSCVKFHSTDPIEMLTRVLYLCTLTGQLFFYCFCGELIKTQSDRVATAAYLSSWETTSLRTQKALKLLMLRAQKTESVVAGNLFELSLITFGTPFVSGATRLSGCCNTRTAQQQPLSRVAPETKGYGLARNMSS</sequence>
<keyword evidence="2" id="KW-1185">Reference proteome</keyword>
<proteinExistence type="predicted"/>
<protein>
    <submittedName>
        <fullName evidence="1">Uncharacterized protein</fullName>
    </submittedName>
</protein>
<accession>A0ACC0JEN0</accession>
<dbReference type="Proteomes" id="UP001064048">
    <property type="component" value="Chromosome 10"/>
</dbReference>
<evidence type="ECO:0000313" key="2">
    <source>
        <dbReference type="Proteomes" id="UP001064048"/>
    </source>
</evidence>
<gene>
    <name evidence="1" type="ORF">MSG28_006388</name>
</gene>
<name>A0ACC0JEN0_CHOFU</name>